<dbReference type="KEGG" id="dae:Dtox_1047"/>
<keyword evidence="1" id="KW-0472">Membrane</keyword>
<evidence type="ECO:0000313" key="3">
    <source>
        <dbReference type="Proteomes" id="UP000002217"/>
    </source>
</evidence>
<proteinExistence type="predicted"/>
<dbReference type="STRING" id="485916.Dtox_1047"/>
<keyword evidence="3" id="KW-1185">Reference proteome</keyword>
<dbReference type="HOGENOM" id="CLU_1522778_0_0_9"/>
<accession>C8W465</accession>
<evidence type="ECO:0000256" key="1">
    <source>
        <dbReference type="SAM" id="Phobius"/>
    </source>
</evidence>
<sequence>MVVTQNLAEKLNPTENDQMETLQQPPTRSKKHFCISRSQCFVFTSLVLAAFLTGAVISFYCAQIFTMGYKMSKMKKEIAEIQNDSQDMQVEITRLSSLDRVEAMATQKLGMVAPGRDIVLVDAPLTKQNQVQSPVQAQVNTDPAIDEENVDPEKSSWVIEAITQLVSYLEQHVKAC</sequence>
<dbReference type="EMBL" id="CP001720">
    <property type="protein sequence ID" value="ACV61933.1"/>
    <property type="molecule type" value="Genomic_DNA"/>
</dbReference>
<name>C8W465_DESAS</name>
<keyword evidence="1" id="KW-1133">Transmembrane helix</keyword>
<gene>
    <name evidence="2" type="ordered locus">Dtox_1047</name>
</gene>
<evidence type="ECO:0008006" key="4">
    <source>
        <dbReference type="Google" id="ProtNLM"/>
    </source>
</evidence>
<dbReference type="RefSeq" id="WP_015756648.1">
    <property type="nucleotide sequence ID" value="NC_013216.1"/>
</dbReference>
<keyword evidence="1" id="KW-0812">Transmembrane</keyword>
<dbReference type="AlphaFoldDB" id="C8W465"/>
<protein>
    <recommendedName>
        <fullName evidence="4">Cell division protein FtsL</fullName>
    </recommendedName>
</protein>
<organism evidence="2 3">
    <name type="scientific">Desulfofarcimen acetoxidans (strain ATCC 49208 / DSM 771 / KCTC 5769 / VKM B-1644 / 5575)</name>
    <name type="common">Desulfotomaculum acetoxidans</name>
    <dbReference type="NCBI Taxonomy" id="485916"/>
    <lineage>
        <taxon>Bacteria</taxon>
        <taxon>Bacillati</taxon>
        <taxon>Bacillota</taxon>
        <taxon>Clostridia</taxon>
        <taxon>Eubacteriales</taxon>
        <taxon>Peptococcaceae</taxon>
        <taxon>Desulfofarcimen</taxon>
    </lineage>
</organism>
<dbReference type="OrthoDB" id="2082132at2"/>
<feature type="transmembrane region" description="Helical" evidence="1">
    <location>
        <begin position="41"/>
        <end position="66"/>
    </location>
</feature>
<dbReference type="Proteomes" id="UP000002217">
    <property type="component" value="Chromosome"/>
</dbReference>
<reference evidence="2 3" key="1">
    <citation type="journal article" date="2009" name="Stand. Genomic Sci.">
        <title>Complete genome sequence of Desulfotomaculum acetoxidans type strain (5575).</title>
        <authorList>
            <person name="Spring S."/>
            <person name="Lapidus A."/>
            <person name="Schroder M."/>
            <person name="Gleim D."/>
            <person name="Sims D."/>
            <person name="Meincke L."/>
            <person name="Glavina Del Rio T."/>
            <person name="Tice H."/>
            <person name="Copeland A."/>
            <person name="Cheng J.F."/>
            <person name="Lucas S."/>
            <person name="Chen F."/>
            <person name="Nolan M."/>
            <person name="Bruce D."/>
            <person name="Goodwin L."/>
            <person name="Pitluck S."/>
            <person name="Ivanova N."/>
            <person name="Mavromatis K."/>
            <person name="Mikhailova N."/>
            <person name="Pati A."/>
            <person name="Chen A."/>
            <person name="Palaniappan K."/>
            <person name="Land M."/>
            <person name="Hauser L."/>
            <person name="Chang Y.J."/>
            <person name="Jeffries C.D."/>
            <person name="Chain P."/>
            <person name="Saunders E."/>
            <person name="Brettin T."/>
            <person name="Detter J.C."/>
            <person name="Goker M."/>
            <person name="Bristow J."/>
            <person name="Eisen J.A."/>
            <person name="Markowitz V."/>
            <person name="Hugenholtz P."/>
            <person name="Kyrpides N.C."/>
            <person name="Klenk H.P."/>
            <person name="Han C."/>
        </authorList>
    </citation>
    <scope>NUCLEOTIDE SEQUENCE [LARGE SCALE GENOMIC DNA]</scope>
    <source>
        <strain evidence="3">ATCC 49208 / DSM 771 / VKM B-1644</strain>
    </source>
</reference>
<evidence type="ECO:0000313" key="2">
    <source>
        <dbReference type="EMBL" id="ACV61933.1"/>
    </source>
</evidence>
<dbReference type="eggNOG" id="COG2919">
    <property type="taxonomic scope" value="Bacteria"/>
</dbReference>